<proteinExistence type="predicted"/>
<dbReference type="GO" id="GO:0005886">
    <property type="term" value="C:plasma membrane"/>
    <property type="evidence" value="ECO:0007669"/>
    <property type="project" value="UniProtKB-SubCell"/>
</dbReference>
<feature type="transmembrane region" description="Helical" evidence="8">
    <location>
        <begin position="118"/>
        <end position="136"/>
    </location>
</feature>
<feature type="transmembrane region" description="Helical" evidence="8">
    <location>
        <begin position="369"/>
        <end position="388"/>
    </location>
</feature>
<dbReference type="GO" id="GO:0009103">
    <property type="term" value="P:lipopolysaccharide biosynthetic process"/>
    <property type="evidence" value="ECO:0007669"/>
    <property type="project" value="UniProtKB-ARBA"/>
</dbReference>
<keyword evidence="7 8" id="KW-0472">Membrane</keyword>
<dbReference type="InterPro" id="IPR038731">
    <property type="entry name" value="RgtA/B/C-like"/>
</dbReference>
<dbReference type="PANTHER" id="PTHR33908">
    <property type="entry name" value="MANNOSYLTRANSFERASE YKCB-RELATED"/>
    <property type="match status" value="1"/>
</dbReference>
<dbReference type="InterPro" id="IPR050297">
    <property type="entry name" value="LipidA_mod_glycosyltrf_83"/>
</dbReference>
<dbReference type="Pfam" id="PF13231">
    <property type="entry name" value="PMT_2"/>
    <property type="match status" value="1"/>
</dbReference>
<feature type="transmembrane region" description="Helical" evidence="8">
    <location>
        <begin position="79"/>
        <end position="112"/>
    </location>
</feature>
<organism evidence="10">
    <name type="scientific">uncultured Thermomicrobiales bacterium</name>
    <dbReference type="NCBI Taxonomy" id="1645740"/>
    <lineage>
        <taxon>Bacteria</taxon>
        <taxon>Pseudomonadati</taxon>
        <taxon>Thermomicrobiota</taxon>
        <taxon>Thermomicrobia</taxon>
        <taxon>Thermomicrobiales</taxon>
        <taxon>environmental samples</taxon>
    </lineage>
</organism>
<name>A0A6J4V6Y6_9BACT</name>
<feature type="transmembrane region" description="Helical" evidence="8">
    <location>
        <begin position="23"/>
        <end position="40"/>
    </location>
</feature>
<keyword evidence="3" id="KW-0328">Glycosyltransferase</keyword>
<feature type="transmembrane region" description="Helical" evidence="8">
    <location>
        <begin position="143"/>
        <end position="163"/>
    </location>
</feature>
<dbReference type="GO" id="GO:0016763">
    <property type="term" value="F:pentosyltransferase activity"/>
    <property type="evidence" value="ECO:0007669"/>
    <property type="project" value="TreeGrafter"/>
</dbReference>
<evidence type="ECO:0000256" key="3">
    <source>
        <dbReference type="ARBA" id="ARBA00022676"/>
    </source>
</evidence>
<feature type="transmembrane region" description="Helical" evidence="8">
    <location>
        <begin position="345"/>
        <end position="363"/>
    </location>
</feature>
<keyword evidence="5 8" id="KW-0812">Transmembrane</keyword>
<feature type="domain" description="Glycosyltransferase RgtA/B/C/D-like" evidence="9">
    <location>
        <begin position="74"/>
        <end position="206"/>
    </location>
</feature>
<evidence type="ECO:0000256" key="1">
    <source>
        <dbReference type="ARBA" id="ARBA00004651"/>
    </source>
</evidence>
<feature type="transmembrane region" description="Helical" evidence="8">
    <location>
        <begin position="279"/>
        <end position="297"/>
    </location>
</feature>
<keyword evidence="6 8" id="KW-1133">Transmembrane helix</keyword>
<evidence type="ECO:0000256" key="6">
    <source>
        <dbReference type="ARBA" id="ARBA00022989"/>
    </source>
</evidence>
<evidence type="ECO:0000259" key="9">
    <source>
        <dbReference type="Pfam" id="PF13231"/>
    </source>
</evidence>
<feature type="transmembrane region" description="Helical" evidence="8">
    <location>
        <begin position="175"/>
        <end position="204"/>
    </location>
</feature>
<comment type="subcellular location">
    <subcellularLocation>
        <location evidence="1">Cell membrane</location>
        <topology evidence="1">Multi-pass membrane protein</topology>
    </subcellularLocation>
</comment>
<evidence type="ECO:0000256" key="7">
    <source>
        <dbReference type="ARBA" id="ARBA00023136"/>
    </source>
</evidence>
<keyword evidence="4" id="KW-0808">Transferase</keyword>
<evidence type="ECO:0000256" key="5">
    <source>
        <dbReference type="ARBA" id="ARBA00022692"/>
    </source>
</evidence>
<protein>
    <recommendedName>
        <fullName evidence="9">Glycosyltransferase RgtA/B/C/D-like domain-containing protein</fullName>
    </recommendedName>
</protein>
<dbReference type="EMBL" id="CADCWJ010000466">
    <property type="protein sequence ID" value="CAA9567133.1"/>
    <property type="molecule type" value="Genomic_DNA"/>
</dbReference>
<evidence type="ECO:0000256" key="2">
    <source>
        <dbReference type="ARBA" id="ARBA00022475"/>
    </source>
</evidence>
<sequence length="547" mass="60480">MDRAPAHSSPNAPPDRGVTATEWLWLTVAILLGLAVRIPFFRIPMVADEGGYAYATRGWVNGTGVLYDDLWISRPQGIFFVYAGIFDLLGSGTIALRFAAWIAAALTTAAVWGLTRALVSPRAGIVAAFVFALLSASPALEGYTANAEIFMGAPAALVALWLYRVGATGWSGGQLVAIGVLIGIASSLKPSGAVMYLVAIAYIWMCGTRRPESDIDRRVLVRRTLQVSGGVAIVAILSLIHGWYLGWNDFIYATVTYRLTAQSAATVGLEHHIAAIVRLIGRSWNVIALILVMVALLHRHRLRISRDGDSARYRILHWPGWPRPASMLRIMRRTKEMGHTQAQRWLLLRLWLAASILGISIGGDWWSHYLIQLTAPLAIWLAAAFDRVWPTLSRVARRRVAPLLLALLVGPYWVLALGTPEDMAQNLFDHPGIPAQEAVARYLQQQTEPGARIYVAFDQASIYYIADRLPAYRHLYDQELRGIPSSYSDLITIIRSPGRPEYIVGTRQPGPFADNSRAFWDEVGEFYDLDVTIEGVPIYRDKSVAPT</sequence>
<evidence type="ECO:0000256" key="4">
    <source>
        <dbReference type="ARBA" id="ARBA00022679"/>
    </source>
</evidence>
<evidence type="ECO:0000313" key="10">
    <source>
        <dbReference type="EMBL" id="CAA9567133.1"/>
    </source>
</evidence>
<keyword evidence="2" id="KW-1003">Cell membrane</keyword>
<dbReference type="AlphaFoldDB" id="A0A6J4V6Y6"/>
<feature type="transmembrane region" description="Helical" evidence="8">
    <location>
        <begin position="400"/>
        <end position="418"/>
    </location>
</feature>
<gene>
    <name evidence="10" type="ORF">AVDCRST_MAG87-2052</name>
</gene>
<dbReference type="PANTHER" id="PTHR33908:SF11">
    <property type="entry name" value="MEMBRANE PROTEIN"/>
    <property type="match status" value="1"/>
</dbReference>
<evidence type="ECO:0000256" key="8">
    <source>
        <dbReference type="SAM" id="Phobius"/>
    </source>
</evidence>
<feature type="transmembrane region" description="Helical" evidence="8">
    <location>
        <begin position="225"/>
        <end position="244"/>
    </location>
</feature>
<reference evidence="10" key="1">
    <citation type="submission" date="2020-02" db="EMBL/GenBank/DDBJ databases">
        <authorList>
            <person name="Meier V. D."/>
        </authorList>
    </citation>
    <scope>NUCLEOTIDE SEQUENCE</scope>
    <source>
        <strain evidence="10">AVDCRST_MAG87</strain>
    </source>
</reference>
<accession>A0A6J4V6Y6</accession>